<comment type="caution">
    <text evidence="3">The sequence shown here is derived from an EMBL/GenBank/DDBJ whole genome shotgun (WGS) entry which is preliminary data.</text>
</comment>
<dbReference type="InterPro" id="IPR035979">
    <property type="entry name" value="RBD_domain_sf"/>
</dbReference>
<evidence type="ECO:0000259" key="2">
    <source>
        <dbReference type="PROSITE" id="PS50102"/>
    </source>
</evidence>
<reference evidence="3" key="1">
    <citation type="journal article" date="2023" name="Plant J.">
        <title>Genome sequences and population genomics provide insights into the demographic history, inbreeding, and mutation load of two 'living fossil' tree species of Dipteronia.</title>
        <authorList>
            <person name="Feng Y."/>
            <person name="Comes H.P."/>
            <person name="Chen J."/>
            <person name="Zhu S."/>
            <person name="Lu R."/>
            <person name="Zhang X."/>
            <person name="Li P."/>
            <person name="Qiu J."/>
            <person name="Olsen K.M."/>
            <person name="Qiu Y."/>
        </authorList>
    </citation>
    <scope>NUCLEOTIDE SEQUENCE</scope>
    <source>
        <strain evidence="3">NBL</strain>
    </source>
</reference>
<dbReference type="AlphaFoldDB" id="A0AAE0E037"/>
<evidence type="ECO:0000313" key="3">
    <source>
        <dbReference type="EMBL" id="KAK3199059.1"/>
    </source>
</evidence>
<dbReference type="PROSITE" id="PS50102">
    <property type="entry name" value="RRM"/>
    <property type="match status" value="1"/>
</dbReference>
<dbReference type="CDD" id="cd00590">
    <property type="entry name" value="RRM_SF"/>
    <property type="match status" value="1"/>
</dbReference>
<dbReference type="SMART" id="SM00360">
    <property type="entry name" value="RRM"/>
    <property type="match status" value="1"/>
</dbReference>
<dbReference type="InterPro" id="IPR012677">
    <property type="entry name" value="Nucleotide-bd_a/b_plait_sf"/>
</dbReference>
<accession>A0AAE0E037</accession>
<dbReference type="InterPro" id="IPR000504">
    <property type="entry name" value="RRM_dom"/>
</dbReference>
<dbReference type="Proteomes" id="UP001281410">
    <property type="component" value="Unassembled WGS sequence"/>
</dbReference>
<protein>
    <recommendedName>
        <fullName evidence="2">RRM domain-containing protein</fullName>
    </recommendedName>
</protein>
<dbReference type="Pfam" id="PF00076">
    <property type="entry name" value="RRM_1"/>
    <property type="match status" value="1"/>
</dbReference>
<keyword evidence="1" id="KW-0694">RNA-binding</keyword>
<dbReference type="GO" id="GO:0003723">
    <property type="term" value="F:RNA binding"/>
    <property type="evidence" value="ECO:0007669"/>
    <property type="project" value="UniProtKB-UniRule"/>
</dbReference>
<sequence length="353" mass="40660">MFIDNLNPVVDQQGLWSIFRVFGRVRDLYLSPITRSRRSCFAFVRFATREEAEKVVKQTNGMHVYGWPIVSKIASSDWNNRRQSQDGKYREIQSMSSRFSEGVKIFNRGQRDFKAQVGTSYADVVKTSTNVANAKGYTGKDIVDRMDRMEIMKWDLNSYDSSWLNVCVVGVLKSFNDITPVLWGLRERRINASFVYIGDKNILCKFTSISDRDTFIRSRMVWKEYFSSVGVWTEAITPQSQLSWIEFRGIPLQCWCDEFFRSLGWMVGEPLMVVEETANRTKLDCGRVLVLIPTGQNCPGFIKVVTGKSSFTIKVWEDTDRINSDWISKRLGIGKEKLSESPPIDRGYVVDVQ</sequence>
<dbReference type="PANTHER" id="PTHR31286:SF180">
    <property type="entry name" value="OS10G0362600 PROTEIN"/>
    <property type="match status" value="1"/>
</dbReference>
<feature type="domain" description="RRM" evidence="2">
    <location>
        <begin position="1"/>
        <end position="76"/>
    </location>
</feature>
<dbReference type="InterPro" id="IPR040256">
    <property type="entry name" value="At4g02000-like"/>
</dbReference>
<name>A0AAE0E037_9ROSI</name>
<dbReference type="Gene3D" id="3.30.70.330">
    <property type="match status" value="1"/>
</dbReference>
<dbReference type="SUPFAM" id="SSF54928">
    <property type="entry name" value="RNA-binding domain, RBD"/>
    <property type="match status" value="1"/>
</dbReference>
<organism evidence="3 4">
    <name type="scientific">Dipteronia sinensis</name>
    <dbReference type="NCBI Taxonomy" id="43782"/>
    <lineage>
        <taxon>Eukaryota</taxon>
        <taxon>Viridiplantae</taxon>
        <taxon>Streptophyta</taxon>
        <taxon>Embryophyta</taxon>
        <taxon>Tracheophyta</taxon>
        <taxon>Spermatophyta</taxon>
        <taxon>Magnoliopsida</taxon>
        <taxon>eudicotyledons</taxon>
        <taxon>Gunneridae</taxon>
        <taxon>Pentapetalae</taxon>
        <taxon>rosids</taxon>
        <taxon>malvids</taxon>
        <taxon>Sapindales</taxon>
        <taxon>Sapindaceae</taxon>
        <taxon>Hippocastanoideae</taxon>
        <taxon>Acereae</taxon>
        <taxon>Dipteronia</taxon>
    </lineage>
</organism>
<evidence type="ECO:0000256" key="1">
    <source>
        <dbReference type="PROSITE-ProRule" id="PRU00176"/>
    </source>
</evidence>
<gene>
    <name evidence="3" type="ORF">Dsin_022474</name>
</gene>
<proteinExistence type="predicted"/>
<dbReference type="EMBL" id="JANJYJ010000007">
    <property type="protein sequence ID" value="KAK3199059.1"/>
    <property type="molecule type" value="Genomic_DNA"/>
</dbReference>
<evidence type="ECO:0000313" key="4">
    <source>
        <dbReference type="Proteomes" id="UP001281410"/>
    </source>
</evidence>
<dbReference type="PANTHER" id="PTHR31286">
    <property type="entry name" value="GLYCINE-RICH CELL WALL STRUCTURAL PROTEIN 1.8-LIKE"/>
    <property type="match status" value="1"/>
</dbReference>
<keyword evidence="4" id="KW-1185">Reference proteome</keyword>